<name>A0ABT6YFD2_9BACT</name>
<keyword evidence="3" id="KW-1185">Reference proteome</keyword>
<keyword evidence="1" id="KW-1133">Transmembrane helix</keyword>
<gene>
    <name evidence="2" type="ORF">QM524_24005</name>
</gene>
<feature type="transmembrane region" description="Helical" evidence="1">
    <location>
        <begin position="9"/>
        <end position="33"/>
    </location>
</feature>
<dbReference type="RefSeq" id="WP_283346577.1">
    <property type="nucleotide sequence ID" value="NZ_JASHIF010000027.1"/>
</dbReference>
<proteinExistence type="predicted"/>
<organism evidence="2 3">
    <name type="scientific">Flectobacillus roseus</name>
    <dbReference type="NCBI Taxonomy" id="502259"/>
    <lineage>
        <taxon>Bacteria</taxon>
        <taxon>Pseudomonadati</taxon>
        <taxon>Bacteroidota</taxon>
        <taxon>Cytophagia</taxon>
        <taxon>Cytophagales</taxon>
        <taxon>Flectobacillaceae</taxon>
        <taxon>Flectobacillus</taxon>
    </lineage>
</organism>
<feature type="transmembrane region" description="Helical" evidence="1">
    <location>
        <begin position="77"/>
        <end position="95"/>
    </location>
</feature>
<keyword evidence="1" id="KW-0812">Transmembrane</keyword>
<accession>A0ABT6YFD2</accession>
<evidence type="ECO:0000256" key="1">
    <source>
        <dbReference type="SAM" id="Phobius"/>
    </source>
</evidence>
<evidence type="ECO:0008006" key="4">
    <source>
        <dbReference type="Google" id="ProtNLM"/>
    </source>
</evidence>
<dbReference type="Proteomes" id="UP001236507">
    <property type="component" value="Unassembled WGS sequence"/>
</dbReference>
<dbReference type="EMBL" id="JASHIF010000027">
    <property type="protein sequence ID" value="MDI9862309.1"/>
    <property type="molecule type" value="Genomic_DNA"/>
</dbReference>
<feature type="transmembrane region" description="Helical" evidence="1">
    <location>
        <begin position="45"/>
        <end position="65"/>
    </location>
</feature>
<evidence type="ECO:0000313" key="2">
    <source>
        <dbReference type="EMBL" id="MDI9862309.1"/>
    </source>
</evidence>
<evidence type="ECO:0000313" key="3">
    <source>
        <dbReference type="Proteomes" id="UP001236507"/>
    </source>
</evidence>
<reference evidence="2 3" key="1">
    <citation type="submission" date="2023-05" db="EMBL/GenBank/DDBJ databases">
        <title>Novel species of genus Flectobacillus isolated from stream in China.</title>
        <authorList>
            <person name="Lu H."/>
        </authorList>
    </citation>
    <scope>NUCLEOTIDE SEQUENCE [LARGE SCALE GENOMIC DNA]</scope>
    <source>
        <strain evidence="2 3">KCTC 42575</strain>
    </source>
</reference>
<protein>
    <recommendedName>
        <fullName evidence="4">Lipoprotein</fullName>
    </recommendedName>
</protein>
<comment type="caution">
    <text evidence="2">The sequence shown here is derived from an EMBL/GenBank/DDBJ whole genome shotgun (WGS) entry which is preliminary data.</text>
</comment>
<keyword evidence="1" id="KW-0472">Membrane</keyword>
<sequence length="129" mass="14916">MTIRIAIKILLGLLLAVVLFHLCILIKIIPYEITWGGRLESDQEMYIFETISILVNLFLGFVLLIKGGYIKDFFQHRVINILLWTFWGLFVLNTIGNTIAKTSFERLFALLTFIFAVLIGIILKNKRQI</sequence>
<feature type="transmembrane region" description="Helical" evidence="1">
    <location>
        <begin position="107"/>
        <end position="123"/>
    </location>
</feature>